<comment type="pathway">
    <text evidence="1 7">Glycan biosynthesis; glycogen biosynthesis.</text>
</comment>
<evidence type="ECO:0000256" key="8">
    <source>
        <dbReference type="SAM" id="MobiDB-lite"/>
    </source>
</evidence>
<evidence type="ECO:0000256" key="2">
    <source>
        <dbReference type="ARBA" id="ARBA00010686"/>
    </source>
</evidence>
<comment type="similarity">
    <text evidence="2 7">Belongs to the glycosyltransferase 3 family.</text>
</comment>
<feature type="region of interest" description="Disordered" evidence="8">
    <location>
        <begin position="27"/>
        <end position="87"/>
    </location>
</feature>
<evidence type="ECO:0000256" key="5">
    <source>
        <dbReference type="ARBA" id="ARBA00023056"/>
    </source>
</evidence>
<keyword evidence="5 7" id="KW-0320">Glycogen biosynthesis</keyword>
<evidence type="ECO:0000256" key="7">
    <source>
        <dbReference type="RuleBase" id="RU363104"/>
    </source>
</evidence>
<keyword evidence="3 7" id="KW-0328">Glycosyltransferase</keyword>
<comment type="caution">
    <text evidence="9">The sequence shown here is derived from an EMBL/GenBank/DDBJ whole genome shotgun (WGS) entry which is preliminary data.</text>
</comment>
<dbReference type="Proteomes" id="UP001217089">
    <property type="component" value="Unassembled WGS sequence"/>
</dbReference>
<accession>A0ABQ9E228</accession>
<keyword evidence="4 7" id="KW-0808">Transferase</keyword>
<protein>
    <recommendedName>
        <fullName evidence="7">Glycogen [starch] synthase</fullName>
        <ecNumber evidence="7">2.4.1.11</ecNumber>
    </recommendedName>
</protein>
<dbReference type="InterPro" id="IPR008631">
    <property type="entry name" value="Glycogen_synth"/>
</dbReference>
<proteinExistence type="inferred from homology"/>
<evidence type="ECO:0000256" key="6">
    <source>
        <dbReference type="ARBA" id="ARBA00047345"/>
    </source>
</evidence>
<reference evidence="9 10" key="1">
    <citation type="submission" date="2022-12" db="EMBL/GenBank/DDBJ databases">
        <title>Chromosome-level genome of Tegillarca granosa.</title>
        <authorList>
            <person name="Kim J."/>
        </authorList>
    </citation>
    <scope>NUCLEOTIDE SEQUENCE [LARGE SCALE GENOMIC DNA]</scope>
    <source>
        <strain evidence="9">Teg-2019</strain>
        <tissue evidence="9">Adductor muscle</tissue>
    </source>
</reference>
<comment type="catalytic activity">
    <reaction evidence="6">
        <text>[(1-&gt;4)-alpha-D-glucosyl](n) + UDP-alpha-D-glucose = [(1-&gt;4)-alpha-D-glucosyl](n+1) + UDP + H(+)</text>
        <dbReference type="Rhea" id="RHEA:18549"/>
        <dbReference type="Rhea" id="RHEA-COMP:9584"/>
        <dbReference type="Rhea" id="RHEA-COMP:9587"/>
        <dbReference type="ChEBI" id="CHEBI:15378"/>
        <dbReference type="ChEBI" id="CHEBI:15444"/>
        <dbReference type="ChEBI" id="CHEBI:58223"/>
        <dbReference type="ChEBI" id="CHEBI:58885"/>
        <dbReference type="EC" id="2.4.1.11"/>
    </reaction>
    <physiologicalReaction direction="left-to-right" evidence="6">
        <dbReference type="Rhea" id="RHEA:18550"/>
    </physiologicalReaction>
</comment>
<evidence type="ECO:0000256" key="1">
    <source>
        <dbReference type="ARBA" id="ARBA00004964"/>
    </source>
</evidence>
<feature type="compositionally biased region" description="Low complexity" evidence="8">
    <location>
        <begin position="36"/>
        <end position="56"/>
    </location>
</feature>
<evidence type="ECO:0000313" key="9">
    <source>
        <dbReference type="EMBL" id="KAJ8299493.1"/>
    </source>
</evidence>
<organism evidence="9 10">
    <name type="scientific">Tegillarca granosa</name>
    <name type="common">Malaysian cockle</name>
    <name type="synonym">Anadara granosa</name>
    <dbReference type="NCBI Taxonomy" id="220873"/>
    <lineage>
        <taxon>Eukaryota</taxon>
        <taxon>Metazoa</taxon>
        <taxon>Spiralia</taxon>
        <taxon>Lophotrochozoa</taxon>
        <taxon>Mollusca</taxon>
        <taxon>Bivalvia</taxon>
        <taxon>Autobranchia</taxon>
        <taxon>Pteriomorphia</taxon>
        <taxon>Arcoida</taxon>
        <taxon>Arcoidea</taxon>
        <taxon>Arcidae</taxon>
        <taxon>Tegillarca</taxon>
    </lineage>
</organism>
<sequence>MLYLQYYRKARQIALVRTYPDAFTEDNFKGKKFMYPKPASEPSSPSASRSSTPAPSDTEDILNNDDEEDDDHLDDADDEDPEADQRK</sequence>
<evidence type="ECO:0000313" key="10">
    <source>
        <dbReference type="Proteomes" id="UP001217089"/>
    </source>
</evidence>
<comment type="function">
    <text evidence="7">Transfers the glycosyl residue from UDP-Glc to the non-reducing end of alpha-1,4-glucan.</text>
</comment>
<name>A0ABQ9E228_TEGGR</name>
<keyword evidence="10" id="KW-1185">Reference proteome</keyword>
<evidence type="ECO:0000256" key="3">
    <source>
        <dbReference type="ARBA" id="ARBA00022676"/>
    </source>
</evidence>
<evidence type="ECO:0000256" key="4">
    <source>
        <dbReference type="ARBA" id="ARBA00022679"/>
    </source>
</evidence>
<feature type="compositionally biased region" description="Acidic residues" evidence="8">
    <location>
        <begin position="57"/>
        <end position="87"/>
    </location>
</feature>
<dbReference type="EMBL" id="JARBDR010000921">
    <property type="protein sequence ID" value="KAJ8299493.1"/>
    <property type="molecule type" value="Genomic_DNA"/>
</dbReference>
<dbReference type="EC" id="2.4.1.11" evidence="7"/>
<gene>
    <name evidence="9" type="ORF">KUTeg_023553</name>
</gene>
<dbReference type="Pfam" id="PF05693">
    <property type="entry name" value="Glycogen_syn"/>
    <property type="match status" value="1"/>
</dbReference>